<comment type="similarity">
    <text evidence="4">Belongs to the zinc-containing alcohol dehydrogenase family.</text>
</comment>
<evidence type="ECO:0000313" key="7">
    <source>
        <dbReference type="Proteomes" id="UP001172630"/>
    </source>
</evidence>
<dbReference type="Pfam" id="PF08240">
    <property type="entry name" value="ADH_N"/>
    <property type="match status" value="1"/>
</dbReference>
<dbReference type="SUPFAM" id="SSF50129">
    <property type="entry name" value="GroES-like"/>
    <property type="match status" value="1"/>
</dbReference>
<reference evidence="6" key="1">
    <citation type="submission" date="2023-06" db="EMBL/GenBank/DDBJ databases">
        <title>Phylogenetic Diversity of Rhizobium strains.</title>
        <authorList>
            <person name="Moura F.T."/>
            <person name="Helene L.C.F."/>
            <person name="Hungria M."/>
        </authorList>
    </citation>
    <scope>NUCLEOTIDE SEQUENCE</scope>
    <source>
        <strain evidence="6">CCGE524</strain>
    </source>
</reference>
<gene>
    <name evidence="6" type="ORF">PY650_31810</name>
</gene>
<dbReference type="SMART" id="SM00829">
    <property type="entry name" value="PKS_ER"/>
    <property type="match status" value="1"/>
</dbReference>
<dbReference type="Proteomes" id="UP001172630">
    <property type="component" value="Unassembled WGS sequence"/>
</dbReference>
<sequence length="336" mass="35138">MKSVRLESIGSMTMHSVEKPVARPGELLVRVLAAGICGSDRHMFKGEYPTAIPVTMGHEFCGIVEGVGDEVAGFAGGELVTVDPNIACGRCHACARGRVNLCENLTAIGVTRDGGFAEHVAVPHRQAFMLPANLNPVHGAFCEPLACCLHAIDKAEIRPGESVAILGGGVIGLLMVQLARLAGASQVILITRQLSRRQTALQVGATHAFDPTASDAVAAVRDVSHGGADVVIECAGVADTLRTGLRMARRGGTFVLFGVTPRGVEVPVLPFDLLVSEVDIRPAYLNPFTHSRAAALVASGALELDMLVTRSIGLEEVAEVVGSAPLPGEIKVIVRP</sequence>
<dbReference type="Gene3D" id="3.90.180.10">
    <property type="entry name" value="Medium-chain alcohol dehydrogenases, catalytic domain"/>
    <property type="match status" value="1"/>
</dbReference>
<evidence type="ECO:0000256" key="3">
    <source>
        <dbReference type="ARBA" id="ARBA00023002"/>
    </source>
</evidence>
<dbReference type="EMBL" id="JARFYN010000069">
    <property type="protein sequence ID" value="MDL2410122.1"/>
    <property type="molecule type" value="Genomic_DNA"/>
</dbReference>
<accession>A0ABT7KNG0</accession>
<proteinExistence type="inferred from homology"/>
<organism evidence="6 7">
    <name type="scientific">Rhizobium calliandrae</name>
    <dbReference type="NCBI Taxonomy" id="1312182"/>
    <lineage>
        <taxon>Bacteria</taxon>
        <taxon>Pseudomonadati</taxon>
        <taxon>Pseudomonadota</taxon>
        <taxon>Alphaproteobacteria</taxon>
        <taxon>Hyphomicrobiales</taxon>
        <taxon>Rhizobiaceae</taxon>
        <taxon>Rhizobium/Agrobacterium group</taxon>
        <taxon>Rhizobium</taxon>
    </lineage>
</organism>
<dbReference type="InterPro" id="IPR011032">
    <property type="entry name" value="GroES-like_sf"/>
</dbReference>
<dbReference type="CDD" id="cd08234">
    <property type="entry name" value="threonine_DH_like"/>
    <property type="match status" value="1"/>
</dbReference>
<dbReference type="Pfam" id="PF00107">
    <property type="entry name" value="ADH_zinc_N"/>
    <property type="match status" value="1"/>
</dbReference>
<keyword evidence="3" id="KW-0560">Oxidoreductase</keyword>
<keyword evidence="7" id="KW-1185">Reference proteome</keyword>
<evidence type="ECO:0000256" key="2">
    <source>
        <dbReference type="ARBA" id="ARBA00022833"/>
    </source>
</evidence>
<dbReference type="PANTHER" id="PTHR43401:SF2">
    <property type="entry name" value="L-THREONINE 3-DEHYDROGENASE"/>
    <property type="match status" value="1"/>
</dbReference>
<dbReference type="PANTHER" id="PTHR43401">
    <property type="entry name" value="L-THREONINE 3-DEHYDROGENASE"/>
    <property type="match status" value="1"/>
</dbReference>
<dbReference type="RefSeq" id="WP_285883865.1">
    <property type="nucleotide sequence ID" value="NZ_JARFYN010000069.1"/>
</dbReference>
<evidence type="ECO:0000256" key="4">
    <source>
        <dbReference type="RuleBase" id="RU361277"/>
    </source>
</evidence>
<feature type="domain" description="Enoyl reductase (ER)" evidence="5">
    <location>
        <begin position="7"/>
        <end position="334"/>
    </location>
</feature>
<comment type="caution">
    <text evidence="6">The sequence shown here is derived from an EMBL/GenBank/DDBJ whole genome shotgun (WGS) entry which is preliminary data.</text>
</comment>
<dbReference type="PROSITE" id="PS00059">
    <property type="entry name" value="ADH_ZINC"/>
    <property type="match status" value="1"/>
</dbReference>
<dbReference type="InterPro" id="IPR050129">
    <property type="entry name" value="Zn_alcohol_dh"/>
</dbReference>
<evidence type="ECO:0000259" key="5">
    <source>
        <dbReference type="SMART" id="SM00829"/>
    </source>
</evidence>
<evidence type="ECO:0000313" key="6">
    <source>
        <dbReference type="EMBL" id="MDL2410122.1"/>
    </source>
</evidence>
<dbReference type="Gene3D" id="3.40.50.720">
    <property type="entry name" value="NAD(P)-binding Rossmann-like Domain"/>
    <property type="match status" value="1"/>
</dbReference>
<protein>
    <submittedName>
        <fullName evidence="6">Zinc-dependent alcohol dehydrogenase family protein</fullName>
    </submittedName>
</protein>
<dbReference type="SUPFAM" id="SSF51735">
    <property type="entry name" value="NAD(P)-binding Rossmann-fold domains"/>
    <property type="match status" value="1"/>
</dbReference>
<keyword evidence="2 4" id="KW-0862">Zinc</keyword>
<dbReference type="InterPro" id="IPR036291">
    <property type="entry name" value="NAD(P)-bd_dom_sf"/>
</dbReference>
<dbReference type="InterPro" id="IPR013154">
    <property type="entry name" value="ADH-like_N"/>
</dbReference>
<evidence type="ECO:0000256" key="1">
    <source>
        <dbReference type="ARBA" id="ARBA00022723"/>
    </source>
</evidence>
<name>A0ABT7KNG0_9HYPH</name>
<comment type="cofactor">
    <cofactor evidence="4">
        <name>Zn(2+)</name>
        <dbReference type="ChEBI" id="CHEBI:29105"/>
    </cofactor>
</comment>
<dbReference type="InterPro" id="IPR020843">
    <property type="entry name" value="ER"/>
</dbReference>
<dbReference type="InterPro" id="IPR002328">
    <property type="entry name" value="ADH_Zn_CS"/>
</dbReference>
<dbReference type="InterPro" id="IPR013149">
    <property type="entry name" value="ADH-like_C"/>
</dbReference>
<keyword evidence="1 4" id="KW-0479">Metal-binding</keyword>